<organism evidence="9 10">
    <name type="scientific">Sutterella wadsworthensis 2_1_59BFAA</name>
    <dbReference type="NCBI Taxonomy" id="742823"/>
    <lineage>
        <taxon>Bacteria</taxon>
        <taxon>Pseudomonadati</taxon>
        <taxon>Pseudomonadota</taxon>
        <taxon>Betaproteobacteria</taxon>
        <taxon>Burkholderiales</taxon>
        <taxon>Sutterellaceae</taxon>
        <taxon>Sutterella</taxon>
    </lineage>
</organism>
<gene>
    <name evidence="9" type="ORF">HMPREF9465_01590</name>
</gene>
<evidence type="ECO:0000259" key="8">
    <source>
        <dbReference type="Pfam" id="PF00155"/>
    </source>
</evidence>
<evidence type="ECO:0000313" key="9">
    <source>
        <dbReference type="EMBL" id="EKB30900.1"/>
    </source>
</evidence>
<dbReference type="InterPro" id="IPR015421">
    <property type="entry name" value="PyrdxlP-dep_Trfase_major"/>
</dbReference>
<dbReference type="InterPro" id="IPR050859">
    <property type="entry name" value="Class-I_PLP-dep_aminotransf"/>
</dbReference>
<sequence>MTKSCTCHQTPTPSYSQIGKPKESSVIGEILALAARPEVISFAGGLPSAEGFPVKAIKDAADWVLETCPQVALQYSAVGGMPALLEAIAKIETDHGVPTTPDEVMIVSGSQQALDMIARVFTDEGDKVLVETPTYMGALYAFELCKPKFVSLPTDDEGLNPDLIDDRVAGAKFAYVMPTYQNPTGRTISEERRRKLAEKARQYDFWLIEDNPYGELYYAERPPVSLRAFAPERTLRLGTMSKVLAPGFRLGYICGPKHVLNALKQMKTSMDLHTSTYTQLITARVLDQDLFSEHLPAVRRLYAEKAKVMLDSLEEFMPKHPEVSWTKPTGGMFIWLNLPKNVDSADLMKKVLASDVPVGFVPGVAFYTDNPEVNHCRLSFVTVPSEKIVAGIKSVAEALKTFL</sequence>
<feature type="compositionally biased region" description="Polar residues" evidence="7">
    <location>
        <begin position="1"/>
        <end position="17"/>
    </location>
</feature>
<dbReference type="FunFam" id="3.40.640.10:FF:000053">
    <property type="entry name" value="Aminotransferase, class I"/>
    <property type="match status" value="1"/>
</dbReference>
<protein>
    <recommendedName>
        <fullName evidence="8">Aminotransferase class I/classII large domain-containing protein</fullName>
    </recommendedName>
</protein>
<dbReference type="OrthoDB" id="9804020at2"/>
<keyword evidence="5" id="KW-0808">Transferase</keyword>
<dbReference type="InterPro" id="IPR015424">
    <property type="entry name" value="PyrdxlP-dep_Trfase"/>
</dbReference>
<dbReference type="RefSeq" id="WP_005435843.1">
    <property type="nucleotide sequence ID" value="NZ_JH815517.1"/>
</dbReference>
<keyword evidence="4" id="KW-0032">Aminotransferase</keyword>
<comment type="subunit">
    <text evidence="3">Homodimer.</text>
</comment>
<evidence type="ECO:0000256" key="6">
    <source>
        <dbReference type="ARBA" id="ARBA00022898"/>
    </source>
</evidence>
<dbReference type="InterPro" id="IPR015422">
    <property type="entry name" value="PyrdxlP-dep_Trfase_small"/>
</dbReference>
<keyword evidence="6" id="KW-0663">Pyridoxal phosphate</keyword>
<dbReference type="GO" id="GO:0008483">
    <property type="term" value="F:transaminase activity"/>
    <property type="evidence" value="ECO:0007669"/>
    <property type="project" value="UniProtKB-KW"/>
</dbReference>
<comment type="cofactor">
    <cofactor evidence="1">
        <name>pyridoxal 5'-phosphate</name>
        <dbReference type="ChEBI" id="CHEBI:597326"/>
    </cofactor>
</comment>
<dbReference type="AlphaFoldDB" id="K1JH25"/>
<dbReference type="Pfam" id="PF00155">
    <property type="entry name" value="Aminotran_1_2"/>
    <property type="match status" value="1"/>
</dbReference>
<reference evidence="9 10" key="1">
    <citation type="submission" date="2012-05" db="EMBL/GenBank/DDBJ databases">
        <title>The Genome Sequence of Sutterella wadsworthensis 2_1_59BFAA.</title>
        <authorList>
            <consortium name="The Broad Institute Genome Sequencing Platform"/>
            <person name="Earl A."/>
            <person name="Ward D."/>
            <person name="Feldgarden M."/>
            <person name="Gevers D."/>
            <person name="Daigneault M."/>
            <person name="Strauss J."/>
            <person name="Allen-Vercoe E."/>
            <person name="Walker B."/>
            <person name="Young S.K."/>
            <person name="Zeng Q."/>
            <person name="Gargeya S."/>
            <person name="Fitzgerald M."/>
            <person name="Haas B."/>
            <person name="Abouelleil A."/>
            <person name="Alvarado L."/>
            <person name="Arachchi H.M."/>
            <person name="Berlin A.M."/>
            <person name="Chapman S.B."/>
            <person name="Goldberg J."/>
            <person name="Griggs A."/>
            <person name="Gujja S."/>
            <person name="Hansen M."/>
            <person name="Howarth C."/>
            <person name="Imamovic A."/>
            <person name="Larimer J."/>
            <person name="McCowen C."/>
            <person name="Montmayeur A."/>
            <person name="Murphy C."/>
            <person name="Neiman D."/>
            <person name="Pearson M."/>
            <person name="Priest M."/>
            <person name="Roberts A."/>
            <person name="Saif S."/>
            <person name="Shea T."/>
            <person name="Sisk P."/>
            <person name="Sykes S."/>
            <person name="Wortman J."/>
            <person name="Nusbaum C."/>
            <person name="Birren B."/>
        </authorList>
    </citation>
    <scope>NUCLEOTIDE SEQUENCE [LARGE SCALE GENOMIC DNA]</scope>
    <source>
        <strain evidence="9 10">2_1_59BFAA</strain>
    </source>
</reference>
<dbReference type="InterPro" id="IPR004839">
    <property type="entry name" value="Aminotransferase_I/II_large"/>
</dbReference>
<dbReference type="GO" id="GO:1901605">
    <property type="term" value="P:alpha-amino acid metabolic process"/>
    <property type="evidence" value="ECO:0007669"/>
    <property type="project" value="TreeGrafter"/>
</dbReference>
<dbReference type="HOGENOM" id="CLU_017584_0_6_4"/>
<feature type="region of interest" description="Disordered" evidence="7">
    <location>
        <begin position="1"/>
        <end position="20"/>
    </location>
</feature>
<dbReference type="GO" id="GO:0030170">
    <property type="term" value="F:pyridoxal phosphate binding"/>
    <property type="evidence" value="ECO:0007669"/>
    <property type="project" value="InterPro"/>
</dbReference>
<dbReference type="eggNOG" id="COG1167">
    <property type="taxonomic scope" value="Bacteria"/>
</dbReference>
<evidence type="ECO:0000256" key="7">
    <source>
        <dbReference type="SAM" id="MobiDB-lite"/>
    </source>
</evidence>
<comment type="similarity">
    <text evidence="2">Belongs to the class-I pyridoxal-phosphate-dependent aminotransferase family.</text>
</comment>
<evidence type="ECO:0000256" key="1">
    <source>
        <dbReference type="ARBA" id="ARBA00001933"/>
    </source>
</evidence>
<dbReference type="PANTHER" id="PTHR42790">
    <property type="entry name" value="AMINOTRANSFERASE"/>
    <property type="match status" value="1"/>
</dbReference>
<accession>K1JH25</accession>
<name>K1JH25_9BURK</name>
<evidence type="ECO:0000256" key="2">
    <source>
        <dbReference type="ARBA" id="ARBA00007441"/>
    </source>
</evidence>
<keyword evidence="10" id="KW-1185">Reference proteome</keyword>
<evidence type="ECO:0000256" key="4">
    <source>
        <dbReference type="ARBA" id="ARBA00022576"/>
    </source>
</evidence>
<dbReference type="CDD" id="cd00609">
    <property type="entry name" value="AAT_like"/>
    <property type="match status" value="1"/>
</dbReference>
<dbReference type="PANTHER" id="PTHR42790:SF19">
    <property type="entry name" value="KYNURENINE_ALPHA-AMINOADIPATE AMINOTRANSFERASE, MITOCHONDRIAL"/>
    <property type="match status" value="1"/>
</dbReference>
<proteinExistence type="inferred from homology"/>
<feature type="domain" description="Aminotransferase class I/classII large" evidence="8">
    <location>
        <begin position="53"/>
        <end position="388"/>
    </location>
</feature>
<dbReference type="PATRIC" id="fig|742823.3.peg.1583"/>
<evidence type="ECO:0000256" key="3">
    <source>
        <dbReference type="ARBA" id="ARBA00011738"/>
    </source>
</evidence>
<dbReference type="SUPFAM" id="SSF53383">
    <property type="entry name" value="PLP-dependent transferases"/>
    <property type="match status" value="1"/>
</dbReference>
<dbReference type="Proteomes" id="UP000005835">
    <property type="component" value="Unassembled WGS sequence"/>
</dbReference>
<evidence type="ECO:0000313" key="10">
    <source>
        <dbReference type="Proteomes" id="UP000005835"/>
    </source>
</evidence>
<dbReference type="Gene3D" id="3.40.640.10">
    <property type="entry name" value="Type I PLP-dependent aspartate aminotransferase-like (Major domain)"/>
    <property type="match status" value="1"/>
</dbReference>
<dbReference type="STRING" id="742823.HMPREF9465_01590"/>
<dbReference type="Gene3D" id="3.90.1150.10">
    <property type="entry name" value="Aspartate Aminotransferase, domain 1"/>
    <property type="match status" value="1"/>
</dbReference>
<dbReference type="EMBL" id="ADMG01000035">
    <property type="protein sequence ID" value="EKB30900.1"/>
    <property type="molecule type" value="Genomic_DNA"/>
</dbReference>
<comment type="caution">
    <text evidence="9">The sequence shown here is derived from an EMBL/GenBank/DDBJ whole genome shotgun (WGS) entry which is preliminary data.</text>
</comment>
<evidence type="ECO:0000256" key="5">
    <source>
        <dbReference type="ARBA" id="ARBA00022679"/>
    </source>
</evidence>